<feature type="chain" id="PRO_5045429147" description="Lipoprotein" evidence="1">
    <location>
        <begin position="38"/>
        <end position="154"/>
    </location>
</feature>
<protein>
    <recommendedName>
        <fullName evidence="4">Lipoprotein</fullName>
    </recommendedName>
</protein>
<dbReference type="EMBL" id="OU015430">
    <property type="protein sequence ID" value="CAG4967864.1"/>
    <property type="molecule type" value="Genomic_DNA"/>
</dbReference>
<keyword evidence="3" id="KW-1185">Reference proteome</keyword>
<name>A0ABM8UBZ6_9GAMM</name>
<keyword evidence="1" id="KW-0732">Signal</keyword>
<dbReference type="RefSeq" id="WP_251370611.1">
    <property type="nucleotide sequence ID" value="NZ_OU015430.1"/>
</dbReference>
<evidence type="ECO:0000313" key="3">
    <source>
        <dbReference type="Proteomes" id="UP000680116"/>
    </source>
</evidence>
<evidence type="ECO:0000313" key="2">
    <source>
        <dbReference type="EMBL" id="CAG4967864.1"/>
    </source>
</evidence>
<dbReference type="Proteomes" id="UP000680116">
    <property type="component" value="Chromosome"/>
</dbReference>
<accession>A0ABM8UBZ6</accession>
<dbReference type="PROSITE" id="PS51257">
    <property type="entry name" value="PROKAR_LIPOPROTEIN"/>
    <property type="match status" value="1"/>
</dbReference>
<evidence type="ECO:0000256" key="1">
    <source>
        <dbReference type="SAM" id="SignalP"/>
    </source>
</evidence>
<reference evidence="2 3" key="1">
    <citation type="submission" date="2021-04" db="EMBL/GenBank/DDBJ databases">
        <authorList>
            <person name="Rodrigo-Torres L."/>
            <person name="Arahal R. D."/>
            <person name="Lucena T."/>
        </authorList>
    </citation>
    <scope>NUCLEOTIDE SEQUENCE [LARGE SCALE GENOMIC DNA]</scope>
    <source>
        <strain evidence="2 3">CECT 30171</strain>
    </source>
</reference>
<gene>
    <name evidence="2" type="ORF">LYB30171_00138</name>
</gene>
<sequence>MRLPQSLSPRRPAPTAGATLRVLLLLFVLLLSACASAGKAANALDAAQYAWSGAIRWGDFTGAANLVDPAVREADPLTDLELERYEQVQITRYRDLGASRDVDAGTAVRDIEIGVVNRHTMAERAVRYRETWRWDPEAQAWWITSGLPDLWDGD</sequence>
<proteinExistence type="predicted"/>
<feature type="signal peptide" evidence="1">
    <location>
        <begin position="1"/>
        <end position="37"/>
    </location>
</feature>
<organism evidence="2 3">
    <name type="scientific">Novilysobacter luteus</name>
    <dbReference type="NCBI Taxonomy" id="2822368"/>
    <lineage>
        <taxon>Bacteria</taxon>
        <taxon>Pseudomonadati</taxon>
        <taxon>Pseudomonadota</taxon>
        <taxon>Gammaproteobacteria</taxon>
        <taxon>Lysobacterales</taxon>
        <taxon>Lysobacteraceae</taxon>
        <taxon>Novilysobacter</taxon>
    </lineage>
</organism>
<evidence type="ECO:0008006" key="4">
    <source>
        <dbReference type="Google" id="ProtNLM"/>
    </source>
</evidence>